<evidence type="ECO:0000256" key="4">
    <source>
        <dbReference type="ARBA" id="ARBA00023136"/>
    </source>
</evidence>
<feature type="transmembrane region" description="Helical" evidence="5">
    <location>
        <begin position="6"/>
        <end position="27"/>
    </location>
</feature>
<feature type="transmembrane region" description="Helical" evidence="5">
    <location>
        <begin position="127"/>
        <end position="145"/>
    </location>
</feature>
<keyword evidence="4 5" id="KW-0472">Membrane</keyword>
<dbReference type="EMBL" id="PCXQ01000005">
    <property type="protein sequence ID" value="PJE50708.1"/>
    <property type="molecule type" value="Genomic_DNA"/>
</dbReference>
<protein>
    <recommendedName>
        <fullName evidence="6">Sodium/calcium exchanger membrane region domain-containing protein</fullName>
    </recommendedName>
</protein>
<organism evidence="7 8">
    <name type="scientific">Candidatus Yanofskybacteria bacterium CG10_big_fil_rev_8_21_14_0_10_36_16</name>
    <dbReference type="NCBI Taxonomy" id="1975096"/>
    <lineage>
        <taxon>Bacteria</taxon>
        <taxon>Candidatus Yanofskyibacteriota</taxon>
    </lineage>
</organism>
<proteinExistence type="predicted"/>
<name>A0A2J0Q6Y2_9BACT</name>
<dbReference type="Pfam" id="PF01699">
    <property type="entry name" value="Na_Ca_ex"/>
    <property type="match status" value="2"/>
</dbReference>
<dbReference type="Gene3D" id="1.20.1420.30">
    <property type="entry name" value="NCX, central ion-binding region"/>
    <property type="match status" value="2"/>
</dbReference>
<feature type="transmembrane region" description="Helical" evidence="5">
    <location>
        <begin position="39"/>
        <end position="59"/>
    </location>
</feature>
<evidence type="ECO:0000313" key="7">
    <source>
        <dbReference type="EMBL" id="PJE50708.1"/>
    </source>
</evidence>
<feature type="domain" description="Sodium/calcium exchanger membrane region" evidence="6">
    <location>
        <begin position="6"/>
        <end position="144"/>
    </location>
</feature>
<dbReference type="GO" id="GO:0008273">
    <property type="term" value="F:calcium, potassium:sodium antiporter activity"/>
    <property type="evidence" value="ECO:0007669"/>
    <property type="project" value="TreeGrafter"/>
</dbReference>
<keyword evidence="3 5" id="KW-1133">Transmembrane helix</keyword>
<feature type="transmembrane region" description="Helical" evidence="5">
    <location>
        <begin position="321"/>
        <end position="337"/>
    </location>
</feature>
<feature type="transmembrane region" description="Helical" evidence="5">
    <location>
        <begin position="224"/>
        <end position="247"/>
    </location>
</feature>
<feature type="transmembrane region" description="Helical" evidence="5">
    <location>
        <begin position="259"/>
        <end position="280"/>
    </location>
</feature>
<comment type="subcellular location">
    <subcellularLocation>
        <location evidence="1">Membrane</location>
        <topology evidence="1">Multi-pass membrane protein</topology>
    </subcellularLocation>
</comment>
<comment type="caution">
    <text evidence="7">The sequence shown here is derived from an EMBL/GenBank/DDBJ whole genome shotgun (WGS) entry which is preliminary data.</text>
</comment>
<feature type="transmembrane region" description="Helical" evidence="5">
    <location>
        <begin position="104"/>
        <end position="121"/>
    </location>
</feature>
<keyword evidence="2 5" id="KW-0812">Transmembrane</keyword>
<evidence type="ECO:0000256" key="2">
    <source>
        <dbReference type="ARBA" id="ARBA00022692"/>
    </source>
</evidence>
<dbReference type="InterPro" id="IPR004481">
    <property type="entry name" value="K/Na/Ca-exchanger"/>
</dbReference>
<feature type="transmembrane region" description="Helical" evidence="5">
    <location>
        <begin position="286"/>
        <end position="309"/>
    </location>
</feature>
<dbReference type="GO" id="GO:0005262">
    <property type="term" value="F:calcium channel activity"/>
    <property type="evidence" value="ECO:0007669"/>
    <property type="project" value="TreeGrafter"/>
</dbReference>
<evidence type="ECO:0000256" key="1">
    <source>
        <dbReference type="ARBA" id="ARBA00004141"/>
    </source>
</evidence>
<feature type="transmembrane region" description="Helical" evidence="5">
    <location>
        <begin position="71"/>
        <end position="92"/>
    </location>
</feature>
<dbReference type="GO" id="GO:0006874">
    <property type="term" value="P:intracellular calcium ion homeostasis"/>
    <property type="evidence" value="ECO:0007669"/>
    <property type="project" value="TreeGrafter"/>
</dbReference>
<evidence type="ECO:0000256" key="3">
    <source>
        <dbReference type="ARBA" id="ARBA00022989"/>
    </source>
</evidence>
<dbReference type="PANTHER" id="PTHR10846:SF8">
    <property type="entry name" value="INNER MEMBRANE PROTEIN YRBG"/>
    <property type="match status" value="1"/>
</dbReference>
<feature type="transmembrane region" description="Helical" evidence="5">
    <location>
        <begin position="194"/>
        <end position="212"/>
    </location>
</feature>
<reference evidence="7 8" key="1">
    <citation type="submission" date="2017-09" db="EMBL/GenBank/DDBJ databases">
        <title>Depth-based differentiation of microbial function through sediment-hosted aquifers and enrichment of novel symbionts in the deep terrestrial subsurface.</title>
        <authorList>
            <person name="Probst A.J."/>
            <person name="Ladd B."/>
            <person name="Jarett J.K."/>
            <person name="Geller-Mcgrath D.E."/>
            <person name="Sieber C.M."/>
            <person name="Emerson J.B."/>
            <person name="Anantharaman K."/>
            <person name="Thomas B.C."/>
            <person name="Malmstrom R."/>
            <person name="Stieglmeier M."/>
            <person name="Klingl A."/>
            <person name="Woyke T."/>
            <person name="Ryan C.M."/>
            <person name="Banfield J.F."/>
        </authorList>
    </citation>
    <scope>NUCLEOTIDE SEQUENCE [LARGE SCALE GENOMIC DNA]</scope>
    <source>
        <strain evidence="7">CG10_big_fil_rev_8_21_14_0_10_36_16</strain>
    </source>
</reference>
<accession>A0A2J0Q6Y2</accession>
<dbReference type="GO" id="GO:0005886">
    <property type="term" value="C:plasma membrane"/>
    <property type="evidence" value="ECO:0007669"/>
    <property type="project" value="TreeGrafter"/>
</dbReference>
<dbReference type="InterPro" id="IPR004837">
    <property type="entry name" value="NaCa_Exmemb"/>
</dbReference>
<evidence type="ECO:0000256" key="5">
    <source>
        <dbReference type="SAM" id="Phobius"/>
    </source>
</evidence>
<feature type="domain" description="Sodium/calcium exchanger membrane region" evidence="6">
    <location>
        <begin position="194"/>
        <end position="334"/>
    </location>
</feature>
<evidence type="ECO:0000313" key="8">
    <source>
        <dbReference type="Proteomes" id="UP000228496"/>
    </source>
</evidence>
<dbReference type="PANTHER" id="PTHR10846">
    <property type="entry name" value="SODIUM/POTASSIUM/CALCIUM EXCHANGER"/>
    <property type="match status" value="1"/>
</dbReference>
<dbReference type="Proteomes" id="UP000228496">
    <property type="component" value="Unassembled WGS sequence"/>
</dbReference>
<evidence type="ECO:0000259" key="6">
    <source>
        <dbReference type="Pfam" id="PF01699"/>
    </source>
</evidence>
<sequence>MIISQLAIFAIAFFILAWASKILISSLTRIAQFLRMSEYAASFILMGIATSVPELFLAVSSGAGGVGELSFGNVIGANILNVTLLIGLIAVIGKGIKARPSVQNSTSTVFLVSILPFVLIHDGLLDWIDGFLLIIVYIWYLSRLIKRKHELEQDNSFKLEGDVTHKSEEEEVKYRVTKGLPLYGPSRINVFKQVFSFLGALILLLGSSFLIINTAQGIAENLHIELVVFGMFIIAFGTTIPELVFGVRSVMLNHDEMTVGNALGSLVVNSTLVLGIAAVISPIQIIFSRSLVFSIIFLGVAIWTLKVFLRGDKIAITQKEGFALISIYVIFFILSRLL</sequence>
<gene>
    <name evidence="7" type="ORF">COV29_03160</name>
</gene>
<dbReference type="InterPro" id="IPR044880">
    <property type="entry name" value="NCX_ion-bd_dom_sf"/>
</dbReference>
<dbReference type="AlphaFoldDB" id="A0A2J0Q6Y2"/>